<evidence type="ECO:0000313" key="2">
    <source>
        <dbReference type="Proteomes" id="UP001432180"/>
    </source>
</evidence>
<evidence type="ECO:0008006" key="3">
    <source>
        <dbReference type="Google" id="ProtNLM"/>
    </source>
</evidence>
<organism evidence="1 2">
    <name type="scientific">Thiorhodovibrio winogradskyi</name>
    <dbReference type="NCBI Taxonomy" id="77007"/>
    <lineage>
        <taxon>Bacteria</taxon>
        <taxon>Pseudomonadati</taxon>
        <taxon>Pseudomonadota</taxon>
        <taxon>Gammaproteobacteria</taxon>
        <taxon>Chromatiales</taxon>
        <taxon>Chromatiaceae</taxon>
        <taxon>Thiorhodovibrio</taxon>
    </lineage>
</organism>
<dbReference type="Proteomes" id="UP001432180">
    <property type="component" value="Chromosome"/>
</dbReference>
<evidence type="ECO:0000313" key="1">
    <source>
        <dbReference type="EMBL" id="WPL17252.1"/>
    </source>
</evidence>
<dbReference type="SUPFAM" id="SSF53300">
    <property type="entry name" value="vWA-like"/>
    <property type="match status" value="1"/>
</dbReference>
<protein>
    <recommendedName>
        <fullName evidence="3">VWA domain-containing protein</fullName>
    </recommendedName>
</protein>
<dbReference type="InterPro" id="IPR036465">
    <property type="entry name" value="vWFA_dom_sf"/>
</dbReference>
<name>A0ABZ0S8L1_9GAMM</name>
<keyword evidence="2" id="KW-1185">Reference proteome</keyword>
<gene>
    <name evidence="1" type="ORF">Thiowin_02248</name>
</gene>
<accession>A0ABZ0S8L1</accession>
<dbReference type="EMBL" id="CP121472">
    <property type="protein sequence ID" value="WPL17252.1"/>
    <property type="molecule type" value="Genomic_DNA"/>
</dbReference>
<sequence length="266" mass="28457">MPSVFRKRWRIWILRIKRTPGKSEQALEAVSSTAEVDAFLAQVAALPPAAARQPGTGPSARLLFALDATASRERTWDRATQIQAAMFEETQALGGLEVQLCHYRGLGEFQASPWCRGADELLPRMTAVRCAPGLTQIARLLDHAIVTAGPAGKPAQGAPLRALVFVGDACEEPRDRLADQAGCLRLLGVPVFVFQEGRDPDALAGLRDIAQLSGGAWCPFDSASPNLLRDLLSAVAVYAAGGRPALEDFGRRHGDAVRLLTAQLGA</sequence>
<reference evidence="1 2" key="1">
    <citation type="journal article" date="2023" name="Microorganisms">
        <title>Thiorhodovibrio frisius and Trv. litoralis spp. nov., Two Novel Members from a Clade of Fastidious Purple Sulfur Bacteria That Exhibit Unique Red-Shifted Light-Harvesting Capabilities.</title>
        <authorList>
            <person name="Methner A."/>
            <person name="Kuzyk S.B."/>
            <person name="Petersen J."/>
            <person name="Bauer S."/>
            <person name="Brinkmann H."/>
            <person name="Sichau K."/>
            <person name="Wanner G."/>
            <person name="Wolf J."/>
            <person name="Neumann-Schaal M."/>
            <person name="Henke P."/>
            <person name="Tank M."/>
            <person name="Sproer C."/>
            <person name="Bunk B."/>
            <person name="Overmann J."/>
        </authorList>
    </citation>
    <scope>NUCLEOTIDE SEQUENCE [LARGE SCALE GENOMIC DNA]</scope>
    <source>
        <strain evidence="1 2">DSM 6702</strain>
    </source>
</reference>
<proteinExistence type="predicted"/>